<dbReference type="Pfam" id="PF02230">
    <property type="entry name" value="Abhydrolase_2"/>
    <property type="match status" value="1"/>
</dbReference>
<feature type="domain" description="Phospholipase/carboxylesterase/thioesterase" evidence="3">
    <location>
        <begin position="4"/>
        <end position="213"/>
    </location>
</feature>
<dbReference type="AlphaFoldDB" id="A0A378LWY5"/>
<evidence type="ECO:0000259" key="3">
    <source>
        <dbReference type="Pfam" id="PF02230"/>
    </source>
</evidence>
<accession>A0A378LWY5</accession>
<evidence type="ECO:0000313" key="4">
    <source>
        <dbReference type="EMBL" id="STY30830.1"/>
    </source>
</evidence>
<dbReference type="Proteomes" id="UP000255297">
    <property type="component" value="Unassembled WGS sequence"/>
</dbReference>
<dbReference type="Gene3D" id="3.40.50.1820">
    <property type="entry name" value="alpha/beta hydrolase"/>
    <property type="match status" value="1"/>
</dbReference>
<reference evidence="4 5" key="1">
    <citation type="submission" date="2018-06" db="EMBL/GenBank/DDBJ databases">
        <authorList>
            <consortium name="Pathogen Informatics"/>
            <person name="Doyle S."/>
        </authorList>
    </citation>
    <scope>NUCLEOTIDE SEQUENCE [LARGE SCALE GENOMIC DNA]</scope>
    <source>
        <strain evidence="4 5">NCTC11532</strain>
    </source>
</reference>
<keyword evidence="5" id="KW-1185">Reference proteome</keyword>
<evidence type="ECO:0000256" key="1">
    <source>
        <dbReference type="ARBA" id="ARBA00006499"/>
    </source>
</evidence>
<proteinExistence type="inferred from homology"/>
<evidence type="ECO:0000313" key="5">
    <source>
        <dbReference type="Proteomes" id="UP000255297"/>
    </source>
</evidence>
<name>A0A378LWY5_9GAMM</name>
<dbReference type="EMBL" id="UGPB01000001">
    <property type="protein sequence ID" value="STY30830.1"/>
    <property type="molecule type" value="Genomic_DNA"/>
</dbReference>
<dbReference type="InterPro" id="IPR003140">
    <property type="entry name" value="PLipase/COase/thioEstase"/>
</dbReference>
<dbReference type="InterPro" id="IPR029058">
    <property type="entry name" value="AB_hydrolase_fold"/>
</dbReference>
<dbReference type="PANTHER" id="PTHR10655">
    <property type="entry name" value="LYSOPHOSPHOLIPASE-RELATED"/>
    <property type="match status" value="1"/>
</dbReference>
<comment type="similarity">
    <text evidence="1">Belongs to the AB hydrolase superfamily. AB hydrolase 2 family.</text>
</comment>
<dbReference type="EC" id="3.1.1.1" evidence="4"/>
<gene>
    <name evidence="4" type="primary">estB</name>
    <name evidence="4" type="ORF">NCTC11532_02582</name>
</gene>
<dbReference type="STRING" id="1122170.GCA_000701265_02474"/>
<protein>
    <submittedName>
        <fullName evidence="4">Phospholipase/carboxylesterase</fullName>
        <ecNumber evidence="4">3.1.1.1</ecNumber>
    </submittedName>
</protein>
<evidence type="ECO:0000256" key="2">
    <source>
        <dbReference type="ARBA" id="ARBA00022801"/>
    </source>
</evidence>
<dbReference type="SUPFAM" id="SSF53474">
    <property type="entry name" value="alpha/beta-Hydrolases"/>
    <property type="match status" value="1"/>
</dbReference>
<dbReference type="PANTHER" id="PTHR10655:SF17">
    <property type="entry name" value="LYSOPHOSPHOLIPASE-LIKE PROTEIN 1"/>
    <property type="match status" value="1"/>
</dbReference>
<dbReference type="GO" id="GO:0106435">
    <property type="term" value="F:carboxylesterase activity"/>
    <property type="evidence" value="ECO:0007669"/>
    <property type="project" value="UniProtKB-EC"/>
</dbReference>
<sequence length="221" mass="24706">MKVFINDSESQTQACVIWMHGLGADASDMMGLVDQLTVTEVAIRHVFINAPQRPVTLNGGMVMPAWYDIMGMKLIDREDKEGIEKSELLIRKVMDEQLNDGLAFEQIFLAGFSQGGAMALHTALNTTARLGGVVALSSYLPLAAHTRPKLDKKTPFFIGAGQFDSLVLPQWTESSKEWLLNKGYEHISYSKYPMEHSICFEEIKDLSLWLRHTIRGEASCP</sequence>
<dbReference type="RefSeq" id="WP_031563358.1">
    <property type="nucleotide sequence ID" value="NZ_CAAAIS010000004.1"/>
</dbReference>
<dbReference type="OrthoDB" id="9801763at2"/>
<dbReference type="InterPro" id="IPR050565">
    <property type="entry name" value="LYPA1-2/EST-like"/>
</dbReference>
<keyword evidence="2 4" id="KW-0378">Hydrolase</keyword>
<organism evidence="4 5">
    <name type="scientific">Legionella wadsworthii</name>
    <dbReference type="NCBI Taxonomy" id="28088"/>
    <lineage>
        <taxon>Bacteria</taxon>
        <taxon>Pseudomonadati</taxon>
        <taxon>Pseudomonadota</taxon>
        <taxon>Gammaproteobacteria</taxon>
        <taxon>Legionellales</taxon>
        <taxon>Legionellaceae</taxon>
        <taxon>Legionella</taxon>
    </lineage>
</organism>